<dbReference type="AlphaFoldDB" id="F3CDE5"/>
<feature type="non-terminal residue" evidence="1">
    <location>
        <position position="1"/>
    </location>
</feature>
<name>F3CDE5_PSESG</name>
<evidence type="ECO:0000313" key="1">
    <source>
        <dbReference type="EMBL" id="EGH17287.1"/>
    </source>
</evidence>
<organism evidence="1 2">
    <name type="scientific">Pseudomonas savastanoi pv. glycinea str. race 4</name>
    <dbReference type="NCBI Taxonomy" id="875330"/>
    <lineage>
        <taxon>Bacteria</taxon>
        <taxon>Pseudomonadati</taxon>
        <taxon>Pseudomonadota</taxon>
        <taxon>Gammaproteobacteria</taxon>
        <taxon>Pseudomonadales</taxon>
        <taxon>Pseudomonadaceae</taxon>
        <taxon>Pseudomonas</taxon>
    </lineage>
</organism>
<proteinExistence type="predicted"/>
<sequence>PGLLRQWLAMLCQQGHLQQDGQHYLTLPAQPVKPLAKRFLSPSGARRWARIWKPVSNSTQNCCAVIVRR</sequence>
<gene>
    <name evidence="1" type="ORF">Pgy4_30400</name>
</gene>
<comment type="caution">
    <text evidence="1">The sequence shown here is derived from an EMBL/GenBank/DDBJ whole genome shotgun (WGS) entry which is preliminary data.</text>
</comment>
<dbReference type="HOGENOM" id="CLU_2782030_0_0_6"/>
<reference evidence="1 2" key="1">
    <citation type="journal article" date="2011" name="PLoS Pathog.">
        <title>Dynamic evolution of pathogenicity revealed by sequencing and comparative genomics of 19 Pseudomonas syringae isolates.</title>
        <authorList>
            <person name="Baltrus D.A."/>
            <person name="Nishimura M.T."/>
            <person name="Romanchuk A."/>
            <person name="Chang J.H."/>
            <person name="Mukhtar M.S."/>
            <person name="Cherkis K."/>
            <person name="Roach J."/>
            <person name="Grant S.R."/>
            <person name="Jones C.D."/>
            <person name="Dangl J.L."/>
        </authorList>
    </citation>
    <scope>NUCLEOTIDE SEQUENCE [LARGE SCALE GENOMIC DNA]</scope>
    <source>
        <strain evidence="2">race 4</strain>
    </source>
</reference>
<dbReference type="Proteomes" id="UP000005466">
    <property type="component" value="Unassembled WGS sequence"/>
</dbReference>
<accession>F3CDE5</accession>
<protein>
    <submittedName>
        <fullName evidence="1">Yersiniabactin polyketide/non-ribosomal peptide synthetase</fullName>
    </submittedName>
</protein>
<evidence type="ECO:0000313" key="2">
    <source>
        <dbReference type="Proteomes" id="UP000005466"/>
    </source>
</evidence>
<dbReference type="EMBL" id="ADWY01001650">
    <property type="protein sequence ID" value="EGH17287.1"/>
    <property type="molecule type" value="Genomic_DNA"/>
</dbReference>
<dbReference type="BioCyc" id="PSYR875330:G11XH-5775-MONOMER"/>